<evidence type="ECO:0000313" key="2">
    <source>
        <dbReference type="EMBL" id="AEP31053.1"/>
    </source>
</evidence>
<protein>
    <recommendedName>
        <fullName evidence="4">Tat (Twin-arginine translocation) pathway signal sequence domain protein</fullName>
    </recommendedName>
</protein>
<dbReference type="Proteomes" id="UP000009282">
    <property type="component" value="Chromosome"/>
</dbReference>
<dbReference type="RefSeq" id="WP_014109926.1">
    <property type="nucleotide sequence ID" value="NC_016041.1"/>
</dbReference>
<dbReference type="STRING" id="1085623.GNIT_2956"/>
<dbReference type="InterPro" id="IPR014469">
    <property type="entry name" value="DUF2271"/>
</dbReference>
<dbReference type="AlphaFoldDB" id="G4QMX0"/>
<feature type="signal peptide" evidence="1">
    <location>
        <begin position="1"/>
        <end position="22"/>
    </location>
</feature>
<dbReference type="eggNOG" id="ENOG503096N">
    <property type="taxonomic scope" value="Bacteria"/>
</dbReference>
<reference evidence="2 3" key="1">
    <citation type="journal article" date="2011" name="J. Bacteriol.">
        <title>Complete genome sequence of seawater bacterium Glaciecola nitratireducens FR1064T.</title>
        <authorList>
            <person name="Bian F."/>
            <person name="Qin Q.L."/>
            <person name="Xie B.B."/>
            <person name="Shu Y.L."/>
            <person name="Zhang X.Y."/>
            <person name="Yu Y."/>
            <person name="Chen B."/>
            <person name="Chen X.L."/>
            <person name="Zhou B.C."/>
            <person name="Zhang Y.Z."/>
        </authorList>
    </citation>
    <scope>NUCLEOTIDE SEQUENCE [LARGE SCALE GENOMIC DNA]</scope>
    <source>
        <strain evidence="3">JCM 12485 / KCTC 12276 / FR1064</strain>
    </source>
</reference>
<dbReference type="OrthoDB" id="6057843at2"/>
<sequence>MKKLLLRTGLVAAVMLPFFTQAKDVTFTTTLSDYRGDGAYLAIYLTDSAGVYQKTFWVSGKKSKHFKHLRDWAQGSAMRRSEYDGMTGASVSRGQTLQITVDLDPSFIDSGYQVRVDSAVEDMGDKPADIIAPLTTKGAATPINGEGYVYSFTYVF</sequence>
<dbReference type="EMBL" id="CP003060">
    <property type="protein sequence ID" value="AEP31053.1"/>
    <property type="molecule type" value="Genomic_DNA"/>
</dbReference>
<dbReference type="HOGENOM" id="CLU_134428_1_0_6"/>
<evidence type="ECO:0000313" key="3">
    <source>
        <dbReference type="Proteomes" id="UP000009282"/>
    </source>
</evidence>
<accession>G4QMX0</accession>
<keyword evidence="1" id="KW-0732">Signal</keyword>
<feature type="chain" id="PRO_5003467620" description="Tat (Twin-arginine translocation) pathway signal sequence domain protein" evidence="1">
    <location>
        <begin position="23"/>
        <end position="156"/>
    </location>
</feature>
<organism evidence="2 3">
    <name type="scientific">Glaciecola nitratireducens (strain JCM 12485 / KCTC 12276 / FR1064)</name>
    <dbReference type="NCBI Taxonomy" id="1085623"/>
    <lineage>
        <taxon>Bacteria</taxon>
        <taxon>Pseudomonadati</taxon>
        <taxon>Pseudomonadota</taxon>
        <taxon>Gammaproteobacteria</taxon>
        <taxon>Alteromonadales</taxon>
        <taxon>Alteromonadaceae</taxon>
        <taxon>Brumicola</taxon>
    </lineage>
</organism>
<dbReference type="Pfam" id="PF10029">
    <property type="entry name" value="DUF2271"/>
    <property type="match status" value="1"/>
</dbReference>
<proteinExistence type="predicted"/>
<name>G4QMX0_GLANF</name>
<evidence type="ECO:0000256" key="1">
    <source>
        <dbReference type="SAM" id="SignalP"/>
    </source>
</evidence>
<dbReference type="KEGG" id="gni:GNIT_2956"/>
<evidence type="ECO:0008006" key="4">
    <source>
        <dbReference type="Google" id="ProtNLM"/>
    </source>
</evidence>
<keyword evidence="3" id="KW-1185">Reference proteome</keyword>
<gene>
    <name evidence="2" type="ordered locus">GNIT_2956</name>
</gene>